<evidence type="ECO:0000256" key="2">
    <source>
        <dbReference type="SAM" id="Phobius"/>
    </source>
</evidence>
<gene>
    <name evidence="5" type="ORF">A2Y75_11050</name>
</gene>
<feature type="transmembrane region" description="Helical" evidence="2">
    <location>
        <begin position="190"/>
        <end position="210"/>
    </location>
</feature>
<evidence type="ECO:0008006" key="7">
    <source>
        <dbReference type="Google" id="ProtNLM"/>
    </source>
</evidence>
<feature type="transmembrane region" description="Helical" evidence="2">
    <location>
        <begin position="231"/>
        <end position="256"/>
    </location>
</feature>
<organism evidence="5 6">
    <name type="scientific">Candidatus Solincola sediminis</name>
    <dbReference type="NCBI Taxonomy" id="1797199"/>
    <lineage>
        <taxon>Bacteria</taxon>
        <taxon>Bacillati</taxon>
        <taxon>Actinomycetota</taxon>
        <taxon>Candidatus Geothermincolia</taxon>
        <taxon>Candidatus Geothermincolales</taxon>
        <taxon>Candidatus Geothermincolaceae</taxon>
        <taxon>Candidatus Solincola</taxon>
    </lineage>
</organism>
<dbReference type="EMBL" id="MELK01000016">
    <property type="protein sequence ID" value="OFW59365.1"/>
    <property type="molecule type" value="Genomic_DNA"/>
</dbReference>
<evidence type="ECO:0000259" key="3">
    <source>
        <dbReference type="Pfam" id="PF00643"/>
    </source>
</evidence>
<feature type="compositionally biased region" description="Basic and acidic residues" evidence="1">
    <location>
        <begin position="53"/>
        <end position="64"/>
    </location>
</feature>
<sequence length="381" mass="41239">MQRPYCDVHPENVAIARCVNCGKYLCPNCIVEVMARAYCGSCADHEMQRRQAEYQERNAPREPSWDAAPASPPAAPAGGPVGATVFAACAFHPGVRAITRCSKCGLLICSGCQRLIGGRRFCGACYQSAFAPAARMPVSPALAIGKAPPSLAAAPWKLWPGLAFLPVPFILSGIMSYMMRRGDEVSAGAAQLLLSLLLYSSALFFAFLTVSRYGAAREEMGLTGKNLPSSIGLGILGGTLAFWMASAAAFLSFAIFQNLESVEKWLQGFYDVNVKDVTGTDLLIVGFIIVIAAPICEEIFFRGYLYPPMRNRFGVWGAALLNGFLFSAVHFSVFGLIGRTLAGIVFCMLYEYNDNLWSPITAHALNNFVAFFLPLVYLATK</sequence>
<keyword evidence="2" id="KW-1133">Transmembrane helix</keyword>
<accession>A0A1F2WRA1</accession>
<feature type="region of interest" description="Disordered" evidence="1">
    <location>
        <begin position="53"/>
        <end position="76"/>
    </location>
</feature>
<dbReference type="PANTHER" id="PTHR43592:SF15">
    <property type="entry name" value="CAAX AMINO TERMINAL PROTEASE FAMILY PROTEIN"/>
    <property type="match status" value="1"/>
</dbReference>
<dbReference type="Pfam" id="PF02517">
    <property type="entry name" value="Rce1-like"/>
    <property type="match status" value="1"/>
</dbReference>
<feature type="transmembrane region" description="Helical" evidence="2">
    <location>
        <begin position="313"/>
        <end position="337"/>
    </location>
</feature>
<dbReference type="STRING" id="1797197.A2Y75_11050"/>
<evidence type="ECO:0000313" key="5">
    <source>
        <dbReference type="EMBL" id="OFW59365.1"/>
    </source>
</evidence>
<comment type="caution">
    <text evidence="5">The sequence shown here is derived from an EMBL/GenBank/DDBJ whole genome shotgun (WGS) entry which is preliminary data.</text>
</comment>
<name>A0A1F2WRA1_9ACTN</name>
<evidence type="ECO:0000259" key="4">
    <source>
        <dbReference type="Pfam" id="PF02517"/>
    </source>
</evidence>
<dbReference type="GO" id="GO:0080120">
    <property type="term" value="P:CAAX-box protein maturation"/>
    <property type="evidence" value="ECO:0007669"/>
    <property type="project" value="UniProtKB-ARBA"/>
</dbReference>
<evidence type="ECO:0000313" key="6">
    <source>
        <dbReference type="Proteomes" id="UP000177876"/>
    </source>
</evidence>
<dbReference type="PANTHER" id="PTHR43592">
    <property type="entry name" value="CAAX AMINO TERMINAL PROTEASE"/>
    <property type="match status" value="1"/>
</dbReference>
<dbReference type="GO" id="GO:0008270">
    <property type="term" value="F:zinc ion binding"/>
    <property type="evidence" value="ECO:0007669"/>
    <property type="project" value="InterPro"/>
</dbReference>
<feature type="domain" description="CAAX prenyl protease 2/Lysostaphin resistance protein A-like" evidence="4">
    <location>
        <begin position="282"/>
        <end position="369"/>
    </location>
</feature>
<dbReference type="AlphaFoldDB" id="A0A1F2WRA1"/>
<evidence type="ECO:0000256" key="1">
    <source>
        <dbReference type="SAM" id="MobiDB-lite"/>
    </source>
</evidence>
<dbReference type="Pfam" id="PF00643">
    <property type="entry name" value="zf-B_box"/>
    <property type="match status" value="1"/>
</dbReference>
<keyword evidence="2" id="KW-0812">Transmembrane</keyword>
<protein>
    <recommendedName>
        <fullName evidence="7">CPBP family intramembrane metalloprotease</fullName>
    </recommendedName>
</protein>
<dbReference type="GO" id="GO:0004175">
    <property type="term" value="F:endopeptidase activity"/>
    <property type="evidence" value="ECO:0007669"/>
    <property type="project" value="UniProtKB-ARBA"/>
</dbReference>
<feature type="transmembrane region" description="Helical" evidence="2">
    <location>
        <begin position="158"/>
        <end position="178"/>
    </location>
</feature>
<feature type="domain" description="B box-type" evidence="3">
    <location>
        <begin position="3"/>
        <end position="31"/>
    </location>
</feature>
<proteinExistence type="predicted"/>
<dbReference type="InterPro" id="IPR000315">
    <property type="entry name" value="Znf_B-box"/>
</dbReference>
<feature type="transmembrane region" description="Helical" evidence="2">
    <location>
        <begin position="282"/>
        <end position="301"/>
    </location>
</feature>
<dbReference type="InterPro" id="IPR003675">
    <property type="entry name" value="Rce1/LyrA-like_dom"/>
</dbReference>
<keyword evidence="2" id="KW-0472">Membrane</keyword>
<reference evidence="5 6" key="1">
    <citation type="journal article" date="2016" name="Nat. Commun.">
        <title>Thousands of microbial genomes shed light on interconnected biogeochemical processes in an aquifer system.</title>
        <authorList>
            <person name="Anantharaman K."/>
            <person name="Brown C.T."/>
            <person name="Hug L.A."/>
            <person name="Sharon I."/>
            <person name="Castelle C.J."/>
            <person name="Probst A.J."/>
            <person name="Thomas B.C."/>
            <person name="Singh A."/>
            <person name="Wilkins M.J."/>
            <person name="Karaoz U."/>
            <person name="Brodie E.L."/>
            <person name="Williams K.H."/>
            <person name="Hubbard S.S."/>
            <person name="Banfield J.F."/>
        </authorList>
    </citation>
    <scope>NUCLEOTIDE SEQUENCE [LARGE SCALE GENOMIC DNA]</scope>
</reference>
<feature type="transmembrane region" description="Helical" evidence="2">
    <location>
        <begin position="357"/>
        <end position="379"/>
    </location>
</feature>
<dbReference type="Proteomes" id="UP000177876">
    <property type="component" value="Unassembled WGS sequence"/>
</dbReference>